<evidence type="ECO:0000313" key="4">
    <source>
        <dbReference type="EMBL" id="NOU50061.1"/>
    </source>
</evidence>
<feature type="domain" description="NERD" evidence="3">
    <location>
        <begin position="234"/>
        <end position="351"/>
    </location>
</feature>
<keyword evidence="5" id="KW-1185">Reference proteome</keyword>
<protein>
    <submittedName>
        <fullName evidence="4">NERD domain-containing protein</fullName>
    </submittedName>
</protein>
<keyword evidence="2" id="KW-1133">Transmembrane helix</keyword>
<feature type="compositionally biased region" description="Basic and acidic residues" evidence="1">
    <location>
        <begin position="152"/>
        <end position="165"/>
    </location>
</feature>
<evidence type="ECO:0000313" key="5">
    <source>
        <dbReference type="Proteomes" id="UP000586305"/>
    </source>
</evidence>
<dbReference type="Pfam" id="PF08378">
    <property type="entry name" value="NERD"/>
    <property type="match status" value="1"/>
</dbReference>
<evidence type="ECO:0000256" key="1">
    <source>
        <dbReference type="SAM" id="MobiDB-lite"/>
    </source>
</evidence>
<keyword evidence="2" id="KW-0472">Membrane</keyword>
<evidence type="ECO:0000259" key="3">
    <source>
        <dbReference type="PROSITE" id="PS50965"/>
    </source>
</evidence>
<organism evidence="4 5">
    <name type="scientific">Pseudoalteromonas caenipelagi</name>
    <dbReference type="NCBI Taxonomy" id="2726988"/>
    <lineage>
        <taxon>Bacteria</taxon>
        <taxon>Pseudomonadati</taxon>
        <taxon>Pseudomonadota</taxon>
        <taxon>Gammaproteobacteria</taxon>
        <taxon>Alteromonadales</taxon>
        <taxon>Pseudoalteromonadaceae</taxon>
        <taxon>Pseudoalteromonas</taxon>
    </lineage>
</organism>
<feature type="transmembrane region" description="Helical" evidence="2">
    <location>
        <begin position="208"/>
        <end position="229"/>
    </location>
</feature>
<evidence type="ECO:0000256" key="2">
    <source>
        <dbReference type="SAM" id="Phobius"/>
    </source>
</evidence>
<feature type="region of interest" description="Disordered" evidence="1">
    <location>
        <begin position="149"/>
        <end position="191"/>
    </location>
</feature>
<dbReference type="RefSeq" id="WP_171625142.1">
    <property type="nucleotide sequence ID" value="NZ_JABBPG010000002.1"/>
</dbReference>
<proteinExistence type="predicted"/>
<keyword evidence="2" id="KW-0812">Transmembrane</keyword>
<accession>A0A849VED0</accession>
<name>A0A849VED0_9GAMM</name>
<reference evidence="4 5" key="1">
    <citation type="submission" date="2020-04" db="EMBL/GenBank/DDBJ databases">
        <title>Pseudoalteromonas caenipelagi sp. nov., isolated from a tidal flat.</title>
        <authorList>
            <person name="Park S."/>
            <person name="Yoon J.-H."/>
        </authorList>
    </citation>
    <scope>NUCLEOTIDE SEQUENCE [LARGE SCALE GENOMIC DNA]</scope>
    <source>
        <strain evidence="4 5">JBTF-M23</strain>
    </source>
</reference>
<dbReference type="Proteomes" id="UP000586305">
    <property type="component" value="Unassembled WGS sequence"/>
</dbReference>
<gene>
    <name evidence="4" type="ORF">HG263_05850</name>
</gene>
<dbReference type="PROSITE" id="PS50965">
    <property type="entry name" value="NERD"/>
    <property type="match status" value="1"/>
</dbReference>
<dbReference type="EMBL" id="JABBPG010000002">
    <property type="protein sequence ID" value="NOU50061.1"/>
    <property type="molecule type" value="Genomic_DNA"/>
</dbReference>
<dbReference type="InterPro" id="IPR011528">
    <property type="entry name" value="NERD"/>
</dbReference>
<comment type="caution">
    <text evidence="4">The sequence shown here is derived from an EMBL/GenBank/DDBJ whole genome shotgun (WGS) entry which is preliminary data.</text>
</comment>
<dbReference type="AlphaFoldDB" id="A0A849VED0"/>
<sequence length="409" mass="46834">MINVQAQSALSAEVCRGFMVEAETLVNLGANQKGHSSFSRLQRLEERLRLFCPDFNFTLKTVNAPKNPIKSNNKPVLQVAAAALKQGGEQYQDADKQSAWLQFYNASERCNKASKTTQEHVYCSEEIAQQKREFEQQWTKQSTAELVATSSEEIKQEQQASEHAKTQLPKAAQVESNQTVPKPDNTQQYDHYSQSQQQTSIWLHVGRYVWFILLIASILVVTGTVWPYTRRVFHHQMSRVLLSSFLAKSLPKSDYALAGKVHFLADGKMHHIDELVISKFGIFIVQYQNQGGAIWEDAHSDLWTQSIDDERNYFDNPITEVAQKVEWLKGLLDIESHVESCIVFPNDVFFRTSMPQQVCLYKNAPSYIKQFNVAHFEPQKLDVIKEQIKLYQKDMSFAHRVSQLVTQGP</sequence>